<protein>
    <submittedName>
        <fullName evidence="1">Uncharacterized protein</fullName>
    </submittedName>
</protein>
<dbReference type="OrthoDB" id="2187412at2759"/>
<reference evidence="1 2" key="1">
    <citation type="journal article" date="2012" name="PLoS Pathog.">
        <title>The genome of the obligate intracellular parasite Trachipleistophora hominis: new insights into microsporidian genome dynamics and reductive evolution.</title>
        <authorList>
            <person name="Heinz E."/>
            <person name="Williams T.A."/>
            <person name="Nakjang S."/>
            <person name="Noel C.J."/>
            <person name="Swan D.C."/>
            <person name="Goldberg A.V."/>
            <person name="Harris S.R."/>
            <person name="Weinmaier T."/>
            <person name="Markert S."/>
            <person name="Becher D."/>
            <person name="Bernhardt J."/>
            <person name="Dagan T."/>
            <person name="Hacker C."/>
            <person name="Lucocq J.M."/>
            <person name="Schweder T."/>
            <person name="Rattei T."/>
            <person name="Hall N."/>
            <person name="Hirt R.P."/>
            <person name="Embley T.M."/>
        </authorList>
    </citation>
    <scope>NUCLEOTIDE SEQUENCE [LARGE SCALE GENOMIC DNA]</scope>
</reference>
<dbReference type="VEuPathDB" id="MicrosporidiaDB:THOM_2363"/>
<dbReference type="EMBL" id="JH994028">
    <property type="protein sequence ID" value="ELQ74722.1"/>
    <property type="molecule type" value="Genomic_DNA"/>
</dbReference>
<organism evidence="1 2">
    <name type="scientific">Trachipleistophora hominis</name>
    <name type="common">Microsporidian parasite</name>
    <dbReference type="NCBI Taxonomy" id="72359"/>
    <lineage>
        <taxon>Eukaryota</taxon>
        <taxon>Fungi</taxon>
        <taxon>Fungi incertae sedis</taxon>
        <taxon>Microsporidia</taxon>
        <taxon>Pleistophoridae</taxon>
        <taxon>Trachipleistophora</taxon>
    </lineage>
</organism>
<evidence type="ECO:0000313" key="1">
    <source>
        <dbReference type="EMBL" id="ELQ74722.1"/>
    </source>
</evidence>
<dbReference type="InParanoid" id="L7JVG6"/>
<gene>
    <name evidence="1" type="ORF">THOM_2363</name>
</gene>
<accession>L7JVG6</accession>
<dbReference type="OMA" id="MNQIDIY"/>
<evidence type="ECO:0000313" key="2">
    <source>
        <dbReference type="Proteomes" id="UP000011185"/>
    </source>
</evidence>
<dbReference type="HOGENOM" id="CLU_1570637_0_0_1"/>
<dbReference type="AlphaFoldDB" id="L7JVG6"/>
<keyword evidence="2" id="KW-1185">Reference proteome</keyword>
<sequence length="197" mass="23517">MYKSSLFLFYPLVIMMSIRNKLKATCEHFLADIHSFRMPIKNETTLTKILLATHITFTKLMNQIDIYNRHIHVKTIKLQKKERKDLFTSYEYNNRDVTFTVLTHDEHGIVQIETGLIELNYKAMNYVNKLEIKDQLEQIELFLSLYADFKWRCCDFCLEYTIFPDFNFPIGRALEKDFVAAFHLECNEKSDEKHKVI</sequence>
<proteinExistence type="predicted"/>
<name>L7JVG6_TRAHO</name>
<dbReference type="Proteomes" id="UP000011185">
    <property type="component" value="Unassembled WGS sequence"/>
</dbReference>